<accession>A0A549T9Z9</accession>
<name>A0A549T9Z9_9HYPH</name>
<dbReference type="AlphaFoldDB" id="A0A549T9Z9"/>
<keyword evidence="5" id="KW-1185">Reference proteome</keyword>
<protein>
    <submittedName>
        <fullName evidence="4">Replication initiation protein RepC</fullName>
    </submittedName>
</protein>
<dbReference type="NCBIfam" id="NF040974">
    <property type="entry name" value="RepABC_RepC"/>
    <property type="match status" value="1"/>
</dbReference>
<dbReference type="EMBL" id="VJMG01000029">
    <property type="protein sequence ID" value="TRL38699.1"/>
    <property type="molecule type" value="Genomic_DNA"/>
</dbReference>
<sequence length="404" mass="43970">MPGGHVTTPFGRRPMTLALVQRQLDVDGIRPGKTVDKWKVFRDVAEARELLGLQDRGIAVLDALLTFYPENKLRQDGQLVVFPSNTQLALRAHGMAGATLRRHLGFLVEAGIIIRRDSANGKRYIRKDRAGDIEAAFGFDLSPLLMRAEELAGLAQQVAAARAAFRQAKESLTICRRDIRKLISAAIEEGAPGDWIAIEDAYVALVAKLPRTPRLADVNSLLAEMEALREMILNLLKNSVKAGNISSKGAQNEQHIHSSKPQTSNELEPAFETKPEAKPADIQKRESGNSRVFPLGLVLKACPEVINYGPDGAIGSWRDLMAAAIVVRSMLGISPSAYQEACEILGAENAASLMACILERAGHISSPGGYLRSLTDKARRGEFSIGPMLMALLRARGETLRLVV</sequence>
<organism evidence="4 5">
    <name type="scientific">Rhizobium straminoryzae</name>
    <dbReference type="NCBI Taxonomy" id="1387186"/>
    <lineage>
        <taxon>Bacteria</taxon>
        <taxon>Pseudomonadati</taxon>
        <taxon>Pseudomonadota</taxon>
        <taxon>Alphaproteobacteria</taxon>
        <taxon>Hyphomicrobiales</taxon>
        <taxon>Rhizobiaceae</taxon>
        <taxon>Rhizobium/Agrobacterium group</taxon>
        <taxon>Rhizobium</taxon>
    </lineage>
</organism>
<evidence type="ECO:0000256" key="1">
    <source>
        <dbReference type="SAM" id="MobiDB-lite"/>
    </source>
</evidence>
<feature type="compositionally biased region" description="Polar residues" evidence="1">
    <location>
        <begin position="247"/>
        <end position="266"/>
    </location>
</feature>
<evidence type="ECO:0000313" key="5">
    <source>
        <dbReference type="Proteomes" id="UP000316801"/>
    </source>
</evidence>
<dbReference type="Proteomes" id="UP000316801">
    <property type="component" value="Unassembled WGS sequence"/>
</dbReference>
<dbReference type="Pfam" id="PF11800">
    <property type="entry name" value="RP-C_C"/>
    <property type="match status" value="1"/>
</dbReference>
<reference evidence="4 5" key="1">
    <citation type="submission" date="2019-07" db="EMBL/GenBank/DDBJ databases">
        <title>Ln-dependent methylotrophs.</title>
        <authorList>
            <person name="Tani A."/>
        </authorList>
    </citation>
    <scope>NUCLEOTIDE SEQUENCE [LARGE SCALE GENOMIC DNA]</scope>
    <source>
        <strain evidence="4 5">SM12</strain>
    </source>
</reference>
<feature type="domain" description="Plasmid replication protein C N-terminal" evidence="2">
    <location>
        <begin position="13"/>
        <end position="186"/>
    </location>
</feature>
<evidence type="ECO:0000259" key="3">
    <source>
        <dbReference type="Pfam" id="PF11800"/>
    </source>
</evidence>
<gene>
    <name evidence="4" type="ORF">FNA46_11995</name>
</gene>
<feature type="region of interest" description="Disordered" evidence="1">
    <location>
        <begin position="247"/>
        <end position="285"/>
    </location>
</feature>
<dbReference type="RefSeq" id="WP_143125441.1">
    <property type="nucleotide sequence ID" value="NZ_VJMG01000029.1"/>
</dbReference>
<dbReference type="Pfam" id="PF03428">
    <property type="entry name" value="RP-C"/>
    <property type="match status" value="1"/>
</dbReference>
<feature type="domain" description="Plasmid replication protein C C-terminal" evidence="3">
    <location>
        <begin position="294"/>
        <end position="394"/>
    </location>
</feature>
<feature type="compositionally biased region" description="Basic and acidic residues" evidence="1">
    <location>
        <begin position="271"/>
        <end position="285"/>
    </location>
</feature>
<proteinExistence type="predicted"/>
<dbReference type="InterPro" id="IPR047611">
    <property type="entry name" value="RepABC_RepC"/>
</dbReference>
<dbReference type="InterPro" id="IPR021760">
    <property type="entry name" value="RepC_C"/>
</dbReference>
<evidence type="ECO:0000259" key="2">
    <source>
        <dbReference type="Pfam" id="PF03428"/>
    </source>
</evidence>
<comment type="caution">
    <text evidence="4">The sequence shown here is derived from an EMBL/GenBank/DDBJ whole genome shotgun (WGS) entry which is preliminary data.</text>
</comment>
<dbReference type="NCBIfam" id="NF010396">
    <property type="entry name" value="PRK13824.1"/>
    <property type="match status" value="1"/>
</dbReference>
<evidence type="ECO:0000313" key="4">
    <source>
        <dbReference type="EMBL" id="TRL38699.1"/>
    </source>
</evidence>
<dbReference type="InterPro" id="IPR005090">
    <property type="entry name" value="RepC_N"/>
</dbReference>